<protein>
    <submittedName>
        <fullName evidence="3">Protein-tyrosine-phosphatase</fullName>
    </submittedName>
</protein>
<feature type="domain" description="Tyrosine specific protein phosphatases" evidence="2">
    <location>
        <begin position="130"/>
        <end position="203"/>
    </location>
</feature>
<dbReference type="PANTHER" id="PTHR31126:SF1">
    <property type="entry name" value="TYROSINE SPECIFIC PROTEIN PHOSPHATASES DOMAIN-CONTAINING PROTEIN"/>
    <property type="match status" value="1"/>
</dbReference>
<name>A0A2G5PG55_9MYCO</name>
<dbReference type="PANTHER" id="PTHR31126">
    <property type="entry name" value="TYROSINE-PROTEIN PHOSPHATASE"/>
    <property type="match status" value="1"/>
</dbReference>
<dbReference type="InterPro" id="IPR000387">
    <property type="entry name" value="Tyr_Pase_dom"/>
</dbReference>
<evidence type="ECO:0000256" key="1">
    <source>
        <dbReference type="ARBA" id="ARBA00009580"/>
    </source>
</evidence>
<organism evidence="3 4">
    <name type="scientific">Mycolicibacterium brumae</name>
    <dbReference type="NCBI Taxonomy" id="85968"/>
    <lineage>
        <taxon>Bacteria</taxon>
        <taxon>Bacillati</taxon>
        <taxon>Actinomycetota</taxon>
        <taxon>Actinomycetes</taxon>
        <taxon>Mycobacteriales</taxon>
        <taxon>Mycobacteriaceae</taxon>
        <taxon>Mycolicibacterium</taxon>
    </lineage>
</organism>
<sequence length="269" mass="29165">MLSGAWNFRDVASSTSGAIRPGRLFRSGELTQLDETGARQLEQLWIRDVADLRSTPEVRRHGADRVPASVRVHALPFVEVLTGDKMPDDDVAPHEHAFARLVKEHPDPEAAAAKARRFMAEEYLRFATADGAQRALRETARLLAAGSAVLTHCFAGKDRTGFSVAVVLEAVGVDRSTIMDDYLASNNAAPELRAQIAERIRTQLGGNLPADAEAYARARLSDDVLGVRPEYLDGALARVEADFGSVTGYLSAAGVTDEELAALRETLRD</sequence>
<reference evidence="3 4" key="1">
    <citation type="journal article" date="2017" name="Infect. Genet. Evol.">
        <title>The new phylogeny of the genus Mycobacterium: The old and the news.</title>
        <authorList>
            <person name="Tortoli E."/>
            <person name="Fedrizzi T."/>
            <person name="Meehan C.J."/>
            <person name="Trovato A."/>
            <person name="Grottola A."/>
            <person name="Giacobazzi E."/>
            <person name="Serpini G.F."/>
            <person name="Tagliazucchi S."/>
            <person name="Fabio A."/>
            <person name="Bettua C."/>
            <person name="Bertorelli R."/>
            <person name="Frascaro F."/>
            <person name="De Sanctis V."/>
            <person name="Pecorari M."/>
            <person name="Jousson O."/>
            <person name="Segata N."/>
            <person name="Cirillo D.M."/>
        </authorList>
    </citation>
    <scope>NUCLEOTIDE SEQUENCE [LARGE SCALE GENOMIC DNA]</scope>
    <source>
        <strain evidence="3 4">CIP1034565</strain>
    </source>
</reference>
<comment type="similarity">
    <text evidence="1">Belongs to the protein-tyrosine phosphatase family.</text>
</comment>
<dbReference type="InterPro" id="IPR029021">
    <property type="entry name" value="Prot-tyrosine_phosphatase-like"/>
</dbReference>
<keyword evidence="4" id="KW-1185">Reference proteome</keyword>
<dbReference type="Gene3D" id="3.90.190.10">
    <property type="entry name" value="Protein tyrosine phosphatase superfamily"/>
    <property type="match status" value="1"/>
</dbReference>
<dbReference type="AlphaFoldDB" id="A0A2G5PG55"/>
<evidence type="ECO:0000313" key="3">
    <source>
        <dbReference type="EMBL" id="PIB77299.1"/>
    </source>
</evidence>
<evidence type="ECO:0000313" key="4">
    <source>
        <dbReference type="Proteomes" id="UP000230551"/>
    </source>
</evidence>
<dbReference type="Pfam" id="PF13350">
    <property type="entry name" value="Y_phosphatase3"/>
    <property type="match status" value="1"/>
</dbReference>
<evidence type="ECO:0000259" key="2">
    <source>
        <dbReference type="PROSITE" id="PS50056"/>
    </source>
</evidence>
<gene>
    <name evidence="3" type="ORF">CQY22_002750</name>
</gene>
<comment type="caution">
    <text evidence="3">The sequence shown here is derived from an EMBL/GenBank/DDBJ whole genome shotgun (WGS) entry which is preliminary data.</text>
</comment>
<dbReference type="EMBL" id="PDCN02000002">
    <property type="protein sequence ID" value="PIB77299.1"/>
    <property type="molecule type" value="Genomic_DNA"/>
</dbReference>
<dbReference type="InterPro" id="IPR026893">
    <property type="entry name" value="Tyr/Ser_Pase_IphP-type"/>
</dbReference>
<dbReference type="SUPFAM" id="SSF52799">
    <property type="entry name" value="(Phosphotyrosine protein) phosphatases II"/>
    <property type="match status" value="1"/>
</dbReference>
<accession>A0A2G5PG55</accession>
<dbReference type="RefSeq" id="WP_090588935.1">
    <property type="nucleotide sequence ID" value="NZ_CP104302.1"/>
</dbReference>
<dbReference type="STRING" id="85968.GCA_900073015_02003"/>
<dbReference type="PROSITE" id="PS50056">
    <property type="entry name" value="TYR_PHOSPHATASE_2"/>
    <property type="match status" value="1"/>
</dbReference>
<dbReference type="Proteomes" id="UP000230551">
    <property type="component" value="Unassembled WGS sequence"/>
</dbReference>
<proteinExistence type="inferred from homology"/>
<dbReference type="OrthoDB" id="1188001at2"/>
<dbReference type="GO" id="GO:0004721">
    <property type="term" value="F:phosphoprotein phosphatase activity"/>
    <property type="evidence" value="ECO:0007669"/>
    <property type="project" value="InterPro"/>
</dbReference>